<evidence type="ECO:0000313" key="1">
    <source>
        <dbReference type="EMBL" id="XBY21959.1"/>
    </source>
</evidence>
<organism evidence="1">
    <name type="scientific">Pseudomonas sp. W17</name>
    <dbReference type="NCBI Taxonomy" id="3144407"/>
    <lineage>
        <taxon>Bacteria</taxon>
        <taxon>Pseudomonadati</taxon>
        <taxon>Pseudomonadota</taxon>
        <taxon>Gammaproteobacteria</taxon>
        <taxon>Pseudomonadales</taxon>
        <taxon>Pseudomonadaceae</taxon>
        <taxon>Pseudomonas</taxon>
    </lineage>
</organism>
<accession>A0AAU7WQ08</accession>
<proteinExistence type="predicted"/>
<dbReference type="RefSeq" id="WP_315869070.1">
    <property type="nucleotide sequence ID" value="NZ_CP158490.1"/>
</dbReference>
<gene>
    <name evidence="1" type="ORF">ABCR88_20905</name>
</gene>
<protein>
    <submittedName>
        <fullName evidence="1">Uncharacterized protein</fullName>
    </submittedName>
</protein>
<dbReference type="EMBL" id="CP158490">
    <property type="protein sequence ID" value="XBY21959.1"/>
    <property type="molecule type" value="Genomic_DNA"/>
</dbReference>
<dbReference type="AlphaFoldDB" id="A0AAU7WQ08"/>
<name>A0AAU7WQ08_9PSED</name>
<reference evidence="1" key="1">
    <citation type="submission" date="2024-06" db="EMBL/GenBank/DDBJ databases">
        <authorList>
            <person name="Wu L."/>
        </authorList>
    </citation>
    <scope>NUCLEOTIDE SEQUENCE</scope>
    <source>
        <strain evidence="1">W17</strain>
    </source>
</reference>
<sequence>MSEPRNSSEVALCRLTPEQMVIILGKEQQLLEIFKQQLAEQAKTNELLALLIQALAEDQGLDPDLPAASYLNGAPCL</sequence>